<dbReference type="InterPro" id="IPR050251">
    <property type="entry name" value="HpcH-HpaI_aldolase"/>
</dbReference>
<dbReference type="HOGENOM" id="CLU_059964_3_0_1"/>
<dbReference type="OMA" id="CLYQAND"/>
<keyword evidence="2" id="KW-0479">Metal-binding</keyword>
<dbReference type="EMBL" id="KN847522">
    <property type="protein sequence ID" value="KIV94101.1"/>
    <property type="molecule type" value="Genomic_DNA"/>
</dbReference>
<dbReference type="VEuPathDB" id="FungiDB:PV10_05256"/>
<evidence type="ECO:0000256" key="1">
    <source>
        <dbReference type="ARBA" id="ARBA00005568"/>
    </source>
</evidence>
<dbReference type="AlphaFoldDB" id="A0A0D1Y0S8"/>
<comment type="similarity">
    <text evidence="1">Belongs to the HpcH/HpaI aldolase family.</text>
</comment>
<dbReference type="RefSeq" id="XP_016225675.1">
    <property type="nucleotide sequence ID" value="XM_016369887.1"/>
</dbReference>
<proteinExistence type="inferred from homology"/>
<dbReference type="Pfam" id="PF03328">
    <property type="entry name" value="HpcH_HpaI"/>
    <property type="match status" value="1"/>
</dbReference>
<dbReference type="GO" id="GO:0016832">
    <property type="term" value="F:aldehyde-lyase activity"/>
    <property type="evidence" value="ECO:0007669"/>
    <property type="project" value="TreeGrafter"/>
</dbReference>
<evidence type="ECO:0000256" key="3">
    <source>
        <dbReference type="ARBA" id="ARBA00023239"/>
    </source>
</evidence>
<name>A0A0D1Y0S8_EXOME</name>
<dbReference type="PANTHER" id="PTHR30502:SF0">
    <property type="entry name" value="PHOSPHOENOLPYRUVATE CARBOXYLASE FAMILY PROTEIN"/>
    <property type="match status" value="1"/>
</dbReference>
<dbReference type="OrthoDB" id="1621678at2759"/>
<keyword evidence="6" id="KW-1185">Reference proteome</keyword>
<dbReference type="PANTHER" id="PTHR30502">
    <property type="entry name" value="2-KETO-3-DEOXY-L-RHAMNONATE ALDOLASE"/>
    <property type="match status" value="1"/>
</dbReference>
<evidence type="ECO:0000259" key="4">
    <source>
        <dbReference type="Pfam" id="PF03328"/>
    </source>
</evidence>
<feature type="domain" description="HpcH/HpaI aldolase/citrate lyase" evidence="4">
    <location>
        <begin position="4"/>
        <end position="192"/>
    </location>
</feature>
<dbReference type="Gene3D" id="3.20.20.60">
    <property type="entry name" value="Phosphoenolpyruvate-binding domains"/>
    <property type="match status" value="1"/>
</dbReference>
<organism evidence="5 6">
    <name type="scientific">Exophiala mesophila</name>
    <name type="common">Black yeast-like fungus</name>
    <dbReference type="NCBI Taxonomy" id="212818"/>
    <lineage>
        <taxon>Eukaryota</taxon>
        <taxon>Fungi</taxon>
        <taxon>Dikarya</taxon>
        <taxon>Ascomycota</taxon>
        <taxon>Pezizomycotina</taxon>
        <taxon>Eurotiomycetes</taxon>
        <taxon>Chaetothyriomycetidae</taxon>
        <taxon>Chaetothyriales</taxon>
        <taxon>Herpotrichiellaceae</taxon>
        <taxon>Exophiala</taxon>
    </lineage>
</organism>
<dbReference type="GO" id="GO:0046872">
    <property type="term" value="F:metal ion binding"/>
    <property type="evidence" value="ECO:0007669"/>
    <property type="project" value="UniProtKB-KW"/>
</dbReference>
<dbReference type="InterPro" id="IPR005000">
    <property type="entry name" value="Aldolase/citrate-lyase_domain"/>
</dbReference>
<dbReference type="STRING" id="212818.A0A0D1Y0S8"/>
<accession>A0A0D1Y0S8</accession>
<sequence>MHESISAIASSSASPMVRVAANEEWLIKSTEIPEFQSTGALDAGAHGISVPMLRTEDDARKMVSYAKYPPLGIRGFGPPFAVSRLGLRNAQEYLLTANESLLTIAQIETKEALANVDAIAAVPGVDVLIVGPSDLGNSIGRPILNGAMHDELKNGILRVLEASRKHQKHACMYCASAAEAEFWLKKGFRMVRILADIRVFGADQNSSL</sequence>
<dbReference type="GeneID" id="27323101"/>
<dbReference type="SUPFAM" id="SSF51621">
    <property type="entry name" value="Phosphoenolpyruvate/pyruvate domain"/>
    <property type="match status" value="1"/>
</dbReference>
<dbReference type="Proteomes" id="UP000054302">
    <property type="component" value="Unassembled WGS sequence"/>
</dbReference>
<dbReference type="GO" id="GO:0005737">
    <property type="term" value="C:cytoplasm"/>
    <property type="evidence" value="ECO:0007669"/>
    <property type="project" value="TreeGrafter"/>
</dbReference>
<keyword evidence="3" id="KW-0456">Lyase</keyword>
<reference evidence="5 6" key="1">
    <citation type="submission" date="2015-01" db="EMBL/GenBank/DDBJ databases">
        <title>The Genome Sequence of Exophiala mesophila CBS40295.</title>
        <authorList>
            <consortium name="The Broad Institute Genomics Platform"/>
            <person name="Cuomo C."/>
            <person name="de Hoog S."/>
            <person name="Gorbushina A."/>
            <person name="Stielow B."/>
            <person name="Teixiera M."/>
            <person name="Abouelleil A."/>
            <person name="Chapman S.B."/>
            <person name="Priest M."/>
            <person name="Young S.K."/>
            <person name="Wortman J."/>
            <person name="Nusbaum C."/>
            <person name="Birren B."/>
        </authorList>
    </citation>
    <scope>NUCLEOTIDE SEQUENCE [LARGE SCALE GENOMIC DNA]</scope>
    <source>
        <strain evidence="5 6">CBS 40295</strain>
    </source>
</reference>
<evidence type="ECO:0000313" key="6">
    <source>
        <dbReference type="Proteomes" id="UP000054302"/>
    </source>
</evidence>
<evidence type="ECO:0000313" key="5">
    <source>
        <dbReference type="EMBL" id="KIV94101.1"/>
    </source>
</evidence>
<protein>
    <recommendedName>
        <fullName evidence="4">HpcH/HpaI aldolase/citrate lyase domain-containing protein</fullName>
    </recommendedName>
</protein>
<dbReference type="InterPro" id="IPR040442">
    <property type="entry name" value="Pyrv_kinase-like_dom_sf"/>
</dbReference>
<evidence type="ECO:0000256" key="2">
    <source>
        <dbReference type="ARBA" id="ARBA00022723"/>
    </source>
</evidence>
<gene>
    <name evidence="5" type="ORF">PV10_05256</name>
</gene>
<dbReference type="InterPro" id="IPR015813">
    <property type="entry name" value="Pyrv/PenolPyrv_kinase-like_dom"/>
</dbReference>